<dbReference type="EMBL" id="CAUYUJ010015940">
    <property type="protein sequence ID" value="CAK0859900.1"/>
    <property type="molecule type" value="Genomic_DNA"/>
</dbReference>
<feature type="transmembrane region" description="Helical" evidence="1">
    <location>
        <begin position="7"/>
        <end position="31"/>
    </location>
</feature>
<accession>A0ABN9ULH3</accession>
<feature type="transmembrane region" description="Helical" evidence="1">
    <location>
        <begin position="133"/>
        <end position="154"/>
    </location>
</feature>
<proteinExistence type="predicted"/>
<evidence type="ECO:0000313" key="2">
    <source>
        <dbReference type="EMBL" id="CAK0859900.1"/>
    </source>
</evidence>
<comment type="caution">
    <text evidence="2">The sequence shown here is derived from an EMBL/GenBank/DDBJ whole genome shotgun (WGS) entry which is preliminary data.</text>
</comment>
<keyword evidence="1" id="KW-0812">Transmembrane</keyword>
<keyword evidence="3" id="KW-1185">Reference proteome</keyword>
<evidence type="ECO:0008006" key="4">
    <source>
        <dbReference type="Google" id="ProtNLM"/>
    </source>
</evidence>
<protein>
    <recommendedName>
        <fullName evidence="4">H(+)-exporting diphosphatase</fullName>
    </recommendedName>
</protein>
<organism evidence="2 3">
    <name type="scientific">Prorocentrum cordatum</name>
    <dbReference type="NCBI Taxonomy" id="2364126"/>
    <lineage>
        <taxon>Eukaryota</taxon>
        <taxon>Sar</taxon>
        <taxon>Alveolata</taxon>
        <taxon>Dinophyceae</taxon>
        <taxon>Prorocentrales</taxon>
        <taxon>Prorocentraceae</taxon>
        <taxon>Prorocentrum</taxon>
    </lineage>
</organism>
<gene>
    <name evidence="2" type="ORF">PCOR1329_LOCUS49100</name>
</gene>
<feature type="transmembrane region" description="Helical" evidence="1">
    <location>
        <begin position="175"/>
        <end position="191"/>
    </location>
</feature>
<keyword evidence="1" id="KW-0472">Membrane</keyword>
<reference evidence="2" key="1">
    <citation type="submission" date="2023-10" db="EMBL/GenBank/DDBJ databases">
        <authorList>
            <person name="Chen Y."/>
            <person name="Shah S."/>
            <person name="Dougan E. K."/>
            <person name="Thang M."/>
            <person name="Chan C."/>
        </authorList>
    </citation>
    <scope>NUCLEOTIDE SEQUENCE [LARGE SCALE GENOMIC DNA]</scope>
</reference>
<evidence type="ECO:0000313" key="3">
    <source>
        <dbReference type="Proteomes" id="UP001189429"/>
    </source>
</evidence>
<feature type="transmembrane region" description="Helical" evidence="1">
    <location>
        <begin position="211"/>
        <end position="232"/>
    </location>
</feature>
<sequence length="249" mass="26811">MAVGTRGVVQVVLTTVTVATALSAFAFSFFFEQYMTDLYENMRGPVTTHGGKAYLPCVRAVLDGCSSNEHDQCETGCCPAGYECLIHPIVGLYCQDLQTVCGDRKFCMDYADILETCPTDTCASHQMAMRATMWSYILSAIGILFDLSDIIAFIRCPDSIMVKSSINMISSLIKWAAFGAVLGAGVPNFLADLETASCFNKDGVQLVGESMGVFVVFAIVQVTSAILSLTLAPFSAYWGGKLIGVPYAK</sequence>
<dbReference type="Proteomes" id="UP001189429">
    <property type="component" value="Unassembled WGS sequence"/>
</dbReference>
<name>A0ABN9ULH3_9DINO</name>
<keyword evidence="1" id="KW-1133">Transmembrane helix</keyword>
<evidence type="ECO:0000256" key="1">
    <source>
        <dbReference type="SAM" id="Phobius"/>
    </source>
</evidence>